<reference evidence="1 2" key="1">
    <citation type="submission" date="2019-03" db="EMBL/GenBank/DDBJ databases">
        <title>Complete genome sequence of Paenisporosarcina antarctica CGMCC 1.6503T.</title>
        <authorList>
            <person name="Rong J.-C."/>
            <person name="Chi N.-Y."/>
            <person name="Zhang Q.-F."/>
        </authorList>
    </citation>
    <scope>NUCLEOTIDE SEQUENCE [LARGE SCALE GENOMIC DNA]</scope>
    <source>
        <strain evidence="1 2">CGMCC 1.6503</strain>
    </source>
</reference>
<gene>
    <name evidence="1" type="ORF">E2636_12595</name>
</gene>
<evidence type="ECO:0000313" key="1">
    <source>
        <dbReference type="EMBL" id="QBP41938.1"/>
    </source>
</evidence>
<dbReference type="Proteomes" id="UP000294292">
    <property type="component" value="Chromosome"/>
</dbReference>
<dbReference type="KEGG" id="panc:E2636_12595"/>
<proteinExistence type="predicted"/>
<dbReference type="RefSeq" id="WP_134210507.1">
    <property type="nucleotide sequence ID" value="NZ_CP038015.1"/>
</dbReference>
<protein>
    <submittedName>
        <fullName evidence="1">Uncharacterized protein</fullName>
    </submittedName>
</protein>
<keyword evidence="2" id="KW-1185">Reference proteome</keyword>
<sequence length="60" mass="6632">MAILVCGGAGKYGLLVENSVGGLVQGLRSIANKENIDIIEKFDYNQYNLKAMETFYNCIK</sequence>
<name>A0A4P7A050_9BACL</name>
<evidence type="ECO:0000313" key="2">
    <source>
        <dbReference type="Proteomes" id="UP000294292"/>
    </source>
</evidence>
<accession>A0A4P7A050</accession>
<dbReference type="AlphaFoldDB" id="A0A4P7A050"/>
<dbReference type="EMBL" id="CP038015">
    <property type="protein sequence ID" value="QBP41938.1"/>
    <property type="molecule type" value="Genomic_DNA"/>
</dbReference>
<organism evidence="1 2">
    <name type="scientific">Paenisporosarcina antarctica</name>
    <dbReference type="NCBI Taxonomy" id="417367"/>
    <lineage>
        <taxon>Bacteria</taxon>
        <taxon>Bacillati</taxon>
        <taxon>Bacillota</taxon>
        <taxon>Bacilli</taxon>
        <taxon>Bacillales</taxon>
        <taxon>Caryophanaceae</taxon>
        <taxon>Paenisporosarcina</taxon>
    </lineage>
</organism>